<dbReference type="RefSeq" id="WP_227565659.1">
    <property type="nucleotide sequence ID" value="NZ_CP101989.1"/>
</dbReference>
<feature type="signal peptide" evidence="1">
    <location>
        <begin position="1"/>
        <end position="21"/>
    </location>
</feature>
<accession>A0ABY5K5A7</accession>
<keyword evidence="3" id="KW-1185">Reference proteome</keyword>
<reference evidence="2 3" key="1">
    <citation type="submission" date="2022-07" db="EMBL/GenBank/DDBJ databases">
        <title>Novel species in genus cellulomonas.</title>
        <authorList>
            <person name="Ye L."/>
        </authorList>
    </citation>
    <scope>NUCLEOTIDE SEQUENCE [LARGE SCALE GENOMIC DNA]</scope>
    <source>
        <strain evidence="3">zg-Y908</strain>
    </source>
</reference>
<gene>
    <name evidence="2" type="ORF">NP075_13310</name>
</gene>
<dbReference type="EMBL" id="CP101989">
    <property type="protein sequence ID" value="UUI64101.1"/>
    <property type="molecule type" value="Genomic_DNA"/>
</dbReference>
<name>A0ABY5K5A7_9CELL</name>
<evidence type="ECO:0000313" key="3">
    <source>
        <dbReference type="Proteomes" id="UP001317322"/>
    </source>
</evidence>
<evidence type="ECO:0008006" key="4">
    <source>
        <dbReference type="Google" id="ProtNLM"/>
    </source>
</evidence>
<proteinExistence type="predicted"/>
<evidence type="ECO:0000313" key="2">
    <source>
        <dbReference type="EMBL" id="UUI64101.1"/>
    </source>
</evidence>
<keyword evidence="1" id="KW-0732">Signal</keyword>
<dbReference type="PROSITE" id="PS51257">
    <property type="entry name" value="PROKAR_LIPOPROTEIN"/>
    <property type="match status" value="1"/>
</dbReference>
<protein>
    <recommendedName>
        <fullName evidence="4">Lipoprotein</fullName>
    </recommendedName>
</protein>
<sequence>MTTPARRRRILAVLLAPLALAACGTSEDASGDAPLVPAAAPDGWTSHAMGPVDLSAPGEWEEFATEPGEAADEAYALRAQGEGPGTGVHTSVTSERRRDAEAAIANLKDVGSAGVEARDVEEAVLSWPGAENAGWIGYEATVRIGADDVDMRYEYLVIDLEDSSQAIVAVVAPAEDFDESGAHDVLASVTVG</sequence>
<feature type="chain" id="PRO_5045425640" description="Lipoprotein" evidence="1">
    <location>
        <begin position="22"/>
        <end position="192"/>
    </location>
</feature>
<evidence type="ECO:0000256" key="1">
    <source>
        <dbReference type="SAM" id="SignalP"/>
    </source>
</evidence>
<organism evidence="2 3">
    <name type="scientific">Cellulomonas wangsupingiae</name>
    <dbReference type="NCBI Taxonomy" id="2968085"/>
    <lineage>
        <taxon>Bacteria</taxon>
        <taxon>Bacillati</taxon>
        <taxon>Actinomycetota</taxon>
        <taxon>Actinomycetes</taxon>
        <taxon>Micrococcales</taxon>
        <taxon>Cellulomonadaceae</taxon>
        <taxon>Cellulomonas</taxon>
    </lineage>
</organism>
<dbReference type="Proteomes" id="UP001317322">
    <property type="component" value="Chromosome"/>
</dbReference>